<dbReference type="InterPro" id="IPR003331">
    <property type="entry name" value="UDP_GlcNAc_Epimerase_2_dom"/>
</dbReference>
<dbReference type="Proteomes" id="UP000228775">
    <property type="component" value="Unassembled WGS sequence"/>
</dbReference>
<gene>
    <name evidence="3" type="ORF">COS76_03520</name>
</gene>
<evidence type="ECO:0000313" key="4">
    <source>
        <dbReference type="Proteomes" id="UP000228775"/>
    </source>
</evidence>
<evidence type="ECO:0000256" key="1">
    <source>
        <dbReference type="RuleBase" id="RU003513"/>
    </source>
</evidence>
<proteinExistence type="inferred from homology"/>
<dbReference type="InterPro" id="IPR043148">
    <property type="entry name" value="TagF_C"/>
</dbReference>
<comment type="caution">
    <text evidence="3">The sequence shown here is derived from an EMBL/GenBank/DDBJ whole genome shotgun (WGS) entry which is preliminary data.</text>
</comment>
<dbReference type="EMBL" id="PEVY01000073">
    <property type="protein sequence ID" value="PIU74919.1"/>
    <property type="molecule type" value="Genomic_DNA"/>
</dbReference>
<name>A0A2M7AWH5_9BACT</name>
<evidence type="ECO:0000259" key="2">
    <source>
        <dbReference type="Pfam" id="PF02350"/>
    </source>
</evidence>
<dbReference type="SUPFAM" id="SSF53756">
    <property type="entry name" value="UDP-Glycosyltransferase/glycogen phosphorylase"/>
    <property type="match status" value="1"/>
</dbReference>
<accession>A0A2M7AWH5</accession>
<evidence type="ECO:0000313" key="3">
    <source>
        <dbReference type="EMBL" id="PIU74919.1"/>
    </source>
</evidence>
<dbReference type="Pfam" id="PF02350">
    <property type="entry name" value="Epimerase_2"/>
    <property type="match status" value="1"/>
</dbReference>
<comment type="similarity">
    <text evidence="1">Belongs to the UDP-N-acetylglucosamine 2-epimerase family.</text>
</comment>
<dbReference type="Gene3D" id="3.40.50.12580">
    <property type="match status" value="1"/>
</dbReference>
<organism evidence="3 4">
    <name type="scientific">Candidatus Portnoybacteria bacterium CG06_land_8_20_14_3_00_39_12</name>
    <dbReference type="NCBI Taxonomy" id="1974809"/>
    <lineage>
        <taxon>Bacteria</taxon>
        <taxon>Candidatus Portnoyibacteriota</taxon>
    </lineage>
</organism>
<dbReference type="GO" id="GO:0016853">
    <property type="term" value="F:isomerase activity"/>
    <property type="evidence" value="ECO:0007669"/>
    <property type="project" value="UniProtKB-KW"/>
</dbReference>
<reference evidence="4" key="1">
    <citation type="submission" date="2017-09" db="EMBL/GenBank/DDBJ databases">
        <title>Depth-based differentiation of microbial function through sediment-hosted aquifers and enrichment of novel symbionts in the deep terrestrial subsurface.</title>
        <authorList>
            <person name="Probst A.J."/>
            <person name="Ladd B."/>
            <person name="Jarett J.K."/>
            <person name="Geller-Mcgrath D.E."/>
            <person name="Sieber C.M.K."/>
            <person name="Emerson J.B."/>
            <person name="Anantharaman K."/>
            <person name="Thomas B.C."/>
            <person name="Malmstrom R."/>
            <person name="Stieglmeier M."/>
            <person name="Klingl A."/>
            <person name="Woyke T."/>
            <person name="Ryan C.M."/>
            <person name="Banfield J.F."/>
        </authorList>
    </citation>
    <scope>NUCLEOTIDE SEQUENCE [LARGE SCALE GENOMIC DNA]</scope>
</reference>
<dbReference type="AlphaFoldDB" id="A0A2M7AWH5"/>
<sequence length="615" mass="70334">MPNILIITEDIVKIQTLTGLLGQLYSFIYISWLRLRLKLIICFSPEAQVLTSDAFNNIQKNIFYYGQELANLNYAANRQFYWKITNKILDALNRKELTELFAVKLASYLTYNYLVYADLYQKIFDKINPKKVIILGSSPHELIAEFIAREKGICVVKISLLQLSWLNQTLNHFFINREYKTKIERFLTQSQHPLPEISTIKKSTLLSLDFYRHLKTLAPIYSNLQKKHSPLLVTDIPNLESSLSNLNLKNARAVYLAGFLGKRQILNVLSQKSIKLPVSEAHRDTLQDFLFNLSLKTAKPLISNSLILAKLYQLASQKLFKTLKPSGVVIVSDARLIELSLAQQAKKNHTPSIMVSPNAILDATQLNPYTSTDKIAVVGSYIQDQLINIGVPSKKIHIVGDARIENYDFLKKHLSRETIYQKLQIKDLSKKIVLLISFRSNWYIPKPEKEMFIKMASQAVAANPDTILVIKPHPTEKRYRIIEELNQWGIKNVIVSDNNQLELMELLHAANVVVQTWSMTIFEAIMMRRPVIVINPQNKNYGSFNPIIKTGGAIEVKNQQDLNHWVKVLVNPNDWLAQNQLSKATKSCEEFIKSPDGKTAEQITSLLFSKGRKKT</sequence>
<protein>
    <recommendedName>
        <fullName evidence="2">UDP-N-acetylglucosamine 2-epimerase domain-containing protein</fullName>
    </recommendedName>
</protein>
<feature type="domain" description="UDP-N-acetylglucosamine 2-epimerase" evidence="2">
    <location>
        <begin position="383"/>
        <end position="534"/>
    </location>
</feature>
<keyword evidence="1" id="KW-0413">Isomerase</keyword>